<protein>
    <submittedName>
        <fullName evidence="1">Uncharacterized protein</fullName>
    </submittedName>
</protein>
<dbReference type="Proteomes" id="UP000254777">
    <property type="component" value="Unassembled WGS sequence"/>
</dbReference>
<dbReference type="EMBL" id="UGTH01000001">
    <property type="protein sequence ID" value="SUB74686.1"/>
    <property type="molecule type" value="Genomic_DNA"/>
</dbReference>
<reference evidence="1 2" key="1">
    <citation type="submission" date="2018-06" db="EMBL/GenBank/DDBJ databases">
        <authorList>
            <consortium name="Pathogen Informatics"/>
            <person name="Doyle S."/>
        </authorList>
    </citation>
    <scope>NUCLEOTIDE SEQUENCE [LARGE SCALE GENOMIC DNA]</scope>
    <source>
        <strain evidence="1 2">NCTC11088</strain>
    </source>
</reference>
<dbReference type="AlphaFoldDB" id="A0A379D9K6"/>
<sequence length="35" mass="3933">MSSNYEELLNESVEKLTNKCIFSAITALVKTQITI</sequence>
<evidence type="ECO:0000313" key="2">
    <source>
        <dbReference type="Proteomes" id="UP000254777"/>
    </source>
</evidence>
<gene>
    <name evidence="1" type="ORF">NCTC11088_00439</name>
</gene>
<evidence type="ECO:0000313" key="1">
    <source>
        <dbReference type="EMBL" id="SUB74686.1"/>
    </source>
</evidence>
<accession>A0A379D9K6</accession>
<proteinExistence type="predicted"/>
<organism evidence="1 2">
    <name type="scientific">Peptoniphilus indolicus</name>
    <dbReference type="NCBI Taxonomy" id="33030"/>
    <lineage>
        <taxon>Bacteria</taxon>
        <taxon>Bacillati</taxon>
        <taxon>Bacillota</taxon>
        <taxon>Tissierellia</taxon>
        <taxon>Tissierellales</taxon>
        <taxon>Peptoniphilaceae</taxon>
        <taxon>Peptoniphilus</taxon>
    </lineage>
</organism>
<name>A0A379D9K6_9FIRM</name>